<dbReference type="HOGENOM" id="CLU_1002934_0_0_10"/>
<reference evidence="2 3" key="1">
    <citation type="submission" date="2013-08" db="EMBL/GenBank/DDBJ databases">
        <authorList>
            <person name="Weinstock G."/>
            <person name="Sodergren E."/>
            <person name="Wylie T."/>
            <person name="Fulton L."/>
            <person name="Fulton R."/>
            <person name="Fronick C."/>
            <person name="O'Laughlin M."/>
            <person name="Godfrey J."/>
            <person name="Miner T."/>
            <person name="Herter B."/>
            <person name="Appelbaum E."/>
            <person name="Cordes M."/>
            <person name="Lek S."/>
            <person name="Wollam A."/>
            <person name="Pepin K.H."/>
            <person name="Palsikar V.B."/>
            <person name="Mitreva M."/>
            <person name="Wilson R.K."/>
        </authorList>
    </citation>
    <scope>NUCLEOTIDE SEQUENCE [LARGE SCALE GENOMIC DNA]</scope>
    <source>
        <strain evidence="2 3">ATCC 15930</strain>
    </source>
</reference>
<proteinExistence type="predicted"/>
<feature type="non-terminal residue" evidence="2">
    <location>
        <position position="1"/>
    </location>
</feature>
<sequence length="277" mass="32580">SWRENALFEERKKNIINERAMKILVILALTLLACTRGSAQADSAYHQETQDLVQYLDVRDFEVSQNCLGDYEFQAGDRSIRQYEMYDSDKKFVGYVEESKELHTPYSYYYNYDTKGRLRYLSVSFDGVSIGNSYRYDSLGCITEIKDYSRPYKFKLNNLIEKMSSEYRCDLLNKRRLVSVHRSEGERDLKKPWYSVFYLENERSHYGDRYLIDGTTGETLYVLKHEEWNECGSGDLSDFYTTAKGLPTSIEGKYLYELNKKKQAQKKKGAKKKVGRR</sequence>
<evidence type="ECO:0008006" key="4">
    <source>
        <dbReference type="Google" id="ProtNLM"/>
    </source>
</evidence>
<dbReference type="PATRIC" id="fig|1122985.7.peg.2082"/>
<evidence type="ECO:0000256" key="1">
    <source>
        <dbReference type="SAM" id="SignalP"/>
    </source>
</evidence>
<feature type="chain" id="PRO_5001665380" description="RHS repeat-associated core domain protein" evidence="1">
    <location>
        <begin position="42"/>
        <end position="277"/>
    </location>
</feature>
<dbReference type="RefSeq" id="WP_044124882.1">
    <property type="nucleotide sequence ID" value="NZ_KL205532.1"/>
</dbReference>
<organism evidence="2 3">
    <name type="scientific">Hoylesella loescheii DSM 19665 = JCM 12249 = ATCC 15930</name>
    <dbReference type="NCBI Taxonomy" id="1122985"/>
    <lineage>
        <taxon>Bacteria</taxon>
        <taxon>Pseudomonadati</taxon>
        <taxon>Bacteroidota</taxon>
        <taxon>Bacteroidia</taxon>
        <taxon>Bacteroidales</taxon>
        <taxon>Prevotellaceae</taxon>
        <taxon>Hoylesella</taxon>
    </lineage>
</organism>
<keyword evidence="3" id="KW-1185">Reference proteome</keyword>
<name>A0A069QGZ1_HOYLO</name>
<comment type="caution">
    <text evidence="2">The sequence shown here is derived from an EMBL/GenBank/DDBJ whole genome shotgun (WGS) entry which is preliminary data.</text>
</comment>
<gene>
    <name evidence="2" type="ORF">HMPREF1991_02007</name>
</gene>
<feature type="signal peptide" evidence="1">
    <location>
        <begin position="1"/>
        <end position="41"/>
    </location>
</feature>
<accession>A0A069QGZ1</accession>
<dbReference type="EMBL" id="JNGW01000086">
    <property type="protein sequence ID" value="KDR51957.1"/>
    <property type="molecule type" value="Genomic_DNA"/>
</dbReference>
<evidence type="ECO:0000313" key="3">
    <source>
        <dbReference type="Proteomes" id="UP000027442"/>
    </source>
</evidence>
<evidence type="ECO:0000313" key="2">
    <source>
        <dbReference type="EMBL" id="KDR51957.1"/>
    </source>
</evidence>
<keyword evidence="1" id="KW-0732">Signal</keyword>
<protein>
    <recommendedName>
        <fullName evidence="4">RHS repeat-associated core domain protein</fullName>
    </recommendedName>
</protein>
<dbReference type="Proteomes" id="UP000027442">
    <property type="component" value="Unassembled WGS sequence"/>
</dbReference>
<dbReference type="AlphaFoldDB" id="A0A069QGZ1"/>